<organism evidence="1 3">
    <name type="scientific">Gallibacterium anatis</name>
    <dbReference type="NCBI Taxonomy" id="750"/>
    <lineage>
        <taxon>Bacteria</taxon>
        <taxon>Pseudomonadati</taxon>
        <taxon>Pseudomonadota</taxon>
        <taxon>Gammaproteobacteria</taxon>
        <taxon>Pasteurellales</taxon>
        <taxon>Pasteurellaceae</taxon>
        <taxon>Gallibacterium</taxon>
    </lineage>
</organism>
<gene>
    <name evidence="1" type="ORF">NCTC11413_00671</name>
    <name evidence="2" type="ORF">NCTC11413_02547</name>
</gene>
<dbReference type="Proteomes" id="UP000254232">
    <property type="component" value="Unassembled WGS sequence"/>
</dbReference>
<dbReference type="EMBL" id="UGGZ01000002">
    <property type="protein sequence ID" value="STO61187.1"/>
    <property type="molecule type" value="Genomic_DNA"/>
</dbReference>
<proteinExistence type="predicted"/>
<protein>
    <submittedName>
        <fullName evidence="1">Uncharacterized protein</fullName>
    </submittedName>
</protein>
<dbReference type="AlphaFoldDB" id="A0A377H5C8"/>
<name>A0A377H5C8_9PAST</name>
<evidence type="ECO:0000313" key="2">
    <source>
        <dbReference type="EMBL" id="STO61187.1"/>
    </source>
</evidence>
<reference evidence="1 3" key="1">
    <citation type="submission" date="2018-06" db="EMBL/GenBank/DDBJ databases">
        <authorList>
            <consortium name="Pathogen Informatics"/>
            <person name="Doyle S."/>
        </authorList>
    </citation>
    <scope>NUCLEOTIDE SEQUENCE [LARGE SCALE GENOMIC DNA]</scope>
    <source>
        <strain evidence="1 3">NCTC11413</strain>
    </source>
</reference>
<dbReference type="EMBL" id="UGGZ01000001">
    <property type="protein sequence ID" value="STO37558.1"/>
    <property type="molecule type" value="Genomic_DNA"/>
</dbReference>
<dbReference type="RefSeq" id="WP_218564382.1">
    <property type="nucleotide sequence ID" value="NZ_UGGZ01000001.1"/>
</dbReference>
<evidence type="ECO:0000313" key="1">
    <source>
        <dbReference type="EMBL" id="STO37558.1"/>
    </source>
</evidence>
<accession>A0A377H5C8</accession>
<sequence length="70" mass="7786">MVLFYIVIDFSPTSTTTNARSACALYLRPEGQSFTALFDKILGHASSNVGDSVYTHKTLIHLRKVINLLK</sequence>
<evidence type="ECO:0000313" key="3">
    <source>
        <dbReference type="Proteomes" id="UP000254232"/>
    </source>
</evidence>